<dbReference type="EMBL" id="JAAHBV010000674">
    <property type="protein sequence ID" value="NER62174.1"/>
    <property type="molecule type" value="Genomic_DNA"/>
</dbReference>
<gene>
    <name evidence="1" type="ORF">G3435_23840</name>
</gene>
<sequence length="151" mass="16735">MGNSHANLFQGVPGLAELEGVVGLRVEDVPIGRPDEWGLDPGRAGVMSGFREVRVQSDLRLLAAVAKPGALPDLPTCLRHVGSFTFKDFDGQLYLVHRSNDGSLVYSLIHHEGEQVFIERPGWPWIHQRRLWNLADLVVALSAHGLKYHVL</sequence>
<protein>
    <submittedName>
        <fullName evidence="1">Uncharacterized protein</fullName>
    </submittedName>
</protein>
<evidence type="ECO:0000313" key="2">
    <source>
        <dbReference type="Proteomes" id="UP000480410"/>
    </source>
</evidence>
<dbReference type="Proteomes" id="UP000480410">
    <property type="component" value="Unassembled WGS sequence"/>
</dbReference>
<evidence type="ECO:0000313" key="1">
    <source>
        <dbReference type="EMBL" id="NER62174.1"/>
    </source>
</evidence>
<dbReference type="AlphaFoldDB" id="A0A6M0D1P3"/>
<organism evidence="1 2">
    <name type="scientific">Pseudomonas brassicae</name>
    <dbReference type="NCBI Taxonomy" id="2708063"/>
    <lineage>
        <taxon>Bacteria</taxon>
        <taxon>Pseudomonadati</taxon>
        <taxon>Pseudomonadota</taxon>
        <taxon>Gammaproteobacteria</taxon>
        <taxon>Pseudomonadales</taxon>
        <taxon>Pseudomonadaceae</taxon>
        <taxon>Pseudomonas</taxon>
    </lineage>
</organism>
<accession>A0A6M0D1P3</accession>
<name>A0A6M0D1P3_9PSED</name>
<dbReference type="SUPFAM" id="SSF159501">
    <property type="entry name" value="EreA/ChaN-like"/>
    <property type="match status" value="1"/>
</dbReference>
<comment type="caution">
    <text evidence="1">The sequence shown here is derived from an EMBL/GenBank/DDBJ whole genome shotgun (WGS) entry which is preliminary data.</text>
</comment>
<reference evidence="1 2" key="1">
    <citation type="submission" date="2020-02" db="EMBL/GenBank/DDBJ databases">
        <title>Broccoli isolated Pseudomonas sp.</title>
        <authorList>
            <person name="Fujikawa T."/>
            <person name="Sawada H."/>
        </authorList>
    </citation>
    <scope>NUCLEOTIDE SEQUENCE [LARGE SCALE GENOMIC DNA]</scope>
    <source>
        <strain evidence="1 2">MAFF212428</strain>
    </source>
</reference>
<proteinExistence type="predicted"/>